<accession>A0A8H3BCJ0</accession>
<dbReference type="InterPro" id="IPR002937">
    <property type="entry name" value="Amino_oxidase"/>
</dbReference>
<name>A0A8H3BCJ0_9AGAM</name>
<dbReference type="EMBL" id="CAJMWS010000580">
    <property type="protein sequence ID" value="CAE6452518.1"/>
    <property type="molecule type" value="Genomic_DNA"/>
</dbReference>
<dbReference type="SUPFAM" id="SSF54373">
    <property type="entry name" value="FAD-linked reductases, C-terminal domain"/>
    <property type="match status" value="1"/>
</dbReference>
<gene>
    <name evidence="2" type="ORF">RDB_LOCUS147582</name>
</gene>
<dbReference type="AlphaFoldDB" id="A0A8H3BCJ0"/>
<feature type="domain" description="Amine oxidase" evidence="1">
    <location>
        <begin position="2"/>
        <end position="142"/>
    </location>
</feature>
<comment type="caution">
    <text evidence="2">The sequence shown here is derived from an EMBL/GenBank/DDBJ whole genome shotgun (WGS) entry which is preliminary data.</text>
</comment>
<dbReference type="Pfam" id="PF01593">
    <property type="entry name" value="Amino_oxidase"/>
    <property type="match status" value="1"/>
</dbReference>
<dbReference type="GO" id="GO:0016491">
    <property type="term" value="F:oxidoreductase activity"/>
    <property type="evidence" value="ECO:0007669"/>
    <property type="project" value="InterPro"/>
</dbReference>
<reference evidence="2" key="1">
    <citation type="submission" date="2021-01" db="EMBL/GenBank/DDBJ databases">
        <authorList>
            <person name="Kaushik A."/>
        </authorList>
    </citation>
    <scope>NUCLEOTIDE SEQUENCE</scope>
    <source>
        <strain evidence="2">AG1-1C</strain>
    </source>
</reference>
<evidence type="ECO:0000313" key="3">
    <source>
        <dbReference type="Proteomes" id="UP000663846"/>
    </source>
</evidence>
<proteinExistence type="predicted"/>
<dbReference type="Proteomes" id="UP000663846">
    <property type="component" value="Unassembled WGS sequence"/>
</dbReference>
<protein>
    <recommendedName>
        <fullName evidence="1">Amine oxidase domain-containing protein</fullName>
    </recommendedName>
</protein>
<evidence type="ECO:0000313" key="2">
    <source>
        <dbReference type="EMBL" id="CAE6452518.1"/>
    </source>
</evidence>
<dbReference type="Gene3D" id="3.90.660.10">
    <property type="match status" value="1"/>
</dbReference>
<organism evidence="2 3">
    <name type="scientific">Rhizoctonia solani</name>
    <dbReference type="NCBI Taxonomy" id="456999"/>
    <lineage>
        <taxon>Eukaryota</taxon>
        <taxon>Fungi</taxon>
        <taxon>Dikarya</taxon>
        <taxon>Basidiomycota</taxon>
        <taxon>Agaricomycotina</taxon>
        <taxon>Agaricomycetes</taxon>
        <taxon>Cantharellales</taxon>
        <taxon>Ceratobasidiaceae</taxon>
        <taxon>Rhizoctonia</taxon>
    </lineage>
</organism>
<evidence type="ECO:0000259" key="1">
    <source>
        <dbReference type="Pfam" id="PF01593"/>
    </source>
</evidence>
<sequence>MMFKRNWWAGQGITRAQSETDHSVRIVVYPSYGGGQSTELIASYCWTQDAATMSSWAQGPKYFVEERLKGIILAELVAIHNIPLKDLETDYQDTPTYDWAHNPNTMGAFAFFDPSQFSLLLTNLTRPTAEGRLHFAGEAISTCRA</sequence>